<dbReference type="VEuPathDB" id="FungiDB:RhiirFUN_018496"/>
<dbReference type="OrthoDB" id="2311307at2759"/>
<dbReference type="Proteomes" id="UP000684084">
    <property type="component" value="Unassembled WGS sequence"/>
</dbReference>
<feature type="coiled-coil region" evidence="1">
    <location>
        <begin position="49"/>
        <end position="83"/>
    </location>
</feature>
<sequence length="216" mass="25397">MNDPSQMLKVRIKALKDETSNLMEEIVGYVSDGNTNECLRSSGILENTLKKTYELVDSLYDRIDELERKVNELNQEVNRLKDQIKYTKFFSDYHDWAKTFMQLLIEKLGGIDHWNKVETGLNYIDRNEPIKAKESECLNQLKNLLNKDENKDIGLDFTDIKFILEVRDTSNVMFHKNKQTSRDAEMKLNVETLPDDLKVYKPPLKKAFKAINRWRS</sequence>
<dbReference type="VEuPathDB" id="FungiDB:RhiirA1_518217"/>
<organism evidence="3 4">
    <name type="scientific">Rhizophagus irregularis</name>
    <dbReference type="NCBI Taxonomy" id="588596"/>
    <lineage>
        <taxon>Eukaryota</taxon>
        <taxon>Fungi</taxon>
        <taxon>Fungi incertae sedis</taxon>
        <taxon>Mucoromycota</taxon>
        <taxon>Glomeromycotina</taxon>
        <taxon>Glomeromycetes</taxon>
        <taxon>Glomerales</taxon>
        <taxon>Glomeraceae</taxon>
        <taxon>Rhizophagus</taxon>
    </lineage>
</organism>
<gene>
    <name evidence="2" type="ORF">CHRIB12_LOCUS22666</name>
    <name evidence="3" type="ORF">RhiirA1_518217</name>
</gene>
<name>A0A2I1ETL2_9GLOM</name>
<keyword evidence="1" id="KW-0175">Coiled coil</keyword>
<accession>A0A2I1ETL2</accession>
<dbReference type="EMBL" id="CAGKOT010000080">
    <property type="protein sequence ID" value="CAB5393011.1"/>
    <property type="molecule type" value="Genomic_DNA"/>
</dbReference>
<dbReference type="AlphaFoldDB" id="A0A2I1ETL2"/>
<comment type="caution">
    <text evidence="3">The sequence shown here is derived from an EMBL/GenBank/DDBJ whole genome shotgun (WGS) entry which is preliminary data.</text>
</comment>
<protein>
    <submittedName>
        <fullName evidence="3">Uncharacterized protein</fullName>
    </submittedName>
</protein>
<reference evidence="3 4" key="1">
    <citation type="submission" date="2017-10" db="EMBL/GenBank/DDBJ databases">
        <title>Extensive intraspecific genome diversity in a model arbuscular mycorrhizal fungus.</title>
        <authorList>
            <person name="Chen E.C.H."/>
            <person name="Morin E."/>
            <person name="Baudet D."/>
            <person name="Noel J."/>
            <person name="Ndikumana S."/>
            <person name="Charron P."/>
            <person name="St-Onge C."/>
            <person name="Giorgi J."/>
            <person name="Grigoriev I.V."/>
            <person name="Roux C."/>
            <person name="Martin F.M."/>
            <person name="Corradi N."/>
        </authorList>
    </citation>
    <scope>NUCLEOTIDE SEQUENCE [LARGE SCALE GENOMIC DNA]</scope>
    <source>
        <strain evidence="3 4">A1</strain>
    </source>
</reference>
<evidence type="ECO:0000313" key="4">
    <source>
        <dbReference type="Proteomes" id="UP000232688"/>
    </source>
</evidence>
<reference evidence="3 4" key="2">
    <citation type="submission" date="2017-10" db="EMBL/GenBank/DDBJ databases">
        <title>Genome analyses suggest a sexual origin of heterokaryosis in a supposedly ancient asexual fungus.</title>
        <authorList>
            <person name="Corradi N."/>
            <person name="Sedzielewska K."/>
            <person name="Noel J."/>
            <person name="Charron P."/>
            <person name="Farinelli L."/>
            <person name="Marton T."/>
            <person name="Kruger M."/>
            <person name="Pelin A."/>
            <person name="Brachmann A."/>
            <person name="Corradi N."/>
        </authorList>
    </citation>
    <scope>NUCLEOTIDE SEQUENCE [LARGE SCALE GENOMIC DNA]</scope>
    <source>
        <strain evidence="3 4">A1</strain>
    </source>
</reference>
<evidence type="ECO:0000313" key="2">
    <source>
        <dbReference type="EMBL" id="CAB5393011.1"/>
    </source>
</evidence>
<dbReference type="EMBL" id="LLXH01000693">
    <property type="protein sequence ID" value="PKC63866.1"/>
    <property type="molecule type" value="Genomic_DNA"/>
</dbReference>
<evidence type="ECO:0000313" key="3">
    <source>
        <dbReference type="EMBL" id="PKC63866.1"/>
    </source>
</evidence>
<evidence type="ECO:0000256" key="1">
    <source>
        <dbReference type="SAM" id="Coils"/>
    </source>
</evidence>
<dbReference type="VEuPathDB" id="FungiDB:FUN_001047"/>
<proteinExistence type="predicted"/>
<reference evidence="2" key="3">
    <citation type="submission" date="2020-05" db="EMBL/GenBank/DDBJ databases">
        <authorList>
            <person name="Rincon C."/>
            <person name="Sanders R I."/>
            <person name="Robbins C."/>
            <person name="Chaturvedi A."/>
        </authorList>
    </citation>
    <scope>NUCLEOTIDE SEQUENCE</scope>
    <source>
        <strain evidence="2">CHB12</strain>
    </source>
</reference>
<dbReference type="Proteomes" id="UP000232688">
    <property type="component" value="Unassembled WGS sequence"/>
</dbReference>